<evidence type="ECO:0000256" key="1">
    <source>
        <dbReference type="SAM" id="Phobius"/>
    </source>
</evidence>
<dbReference type="EMBL" id="JAVGVR010000001">
    <property type="protein sequence ID" value="MDQ6598152.1"/>
    <property type="molecule type" value="Genomic_DNA"/>
</dbReference>
<sequence>MIKKTFWIPTIVFIVTTSVLYFCGHLYNIESLSWFNFEETSNGGFTFDGSLNPIMFGFVVGFIAEWIYKRREKKRTT</sequence>
<dbReference type="Proteomes" id="UP000295132">
    <property type="component" value="Unassembled WGS sequence"/>
</dbReference>
<dbReference type="AlphaFoldDB" id="A0A4R5VMT7"/>
<dbReference type="EMBL" id="SMYO01000009">
    <property type="protein sequence ID" value="TDK59462.1"/>
    <property type="molecule type" value="Genomic_DNA"/>
</dbReference>
<reference evidence="3 4" key="1">
    <citation type="submission" date="2019-03" db="EMBL/GenBank/DDBJ databases">
        <title>Bacillus niacini sp. nov. a Nicotinate-Metabolizing Mesophile Isolated from Soil.</title>
        <authorList>
            <person name="Zhang G."/>
        </authorList>
    </citation>
    <scope>NUCLEOTIDE SEQUENCE [LARGE SCALE GENOMIC DNA]</scope>
    <source>
        <strain evidence="3 4">WN066</strain>
    </source>
</reference>
<accession>A0A4R5VMT7</accession>
<reference evidence="2" key="2">
    <citation type="submission" date="2023-08" db="EMBL/GenBank/DDBJ databases">
        <title>Nitrogen cycling bacteria in agricultural field soils.</title>
        <authorList>
            <person name="Jang J."/>
        </authorList>
    </citation>
    <scope>NUCLEOTIDE SEQUENCE</scope>
    <source>
        <strain evidence="2">PS3-36</strain>
    </source>
</reference>
<evidence type="ECO:0000313" key="4">
    <source>
        <dbReference type="Proteomes" id="UP000295132"/>
    </source>
</evidence>
<proteinExistence type="predicted"/>
<protein>
    <submittedName>
        <fullName evidence="3">Uncharacterized protein</fullName>
    </submittedName>
</protein>
<keyword evidence="1" id="KW-1133">Transmembrane helix</keyword>
<evidence type="ECO:0000313" key="5">
    <source>
        <dbReference type="Proteomes" id="UP001178888"/>
    </source>
</evidence>
<evidence type="ECO:0000313" key="2">
    <source>
        <dbReference type="EMBL" id="MDQ6598152.1"/>
    </source>
</evidence>
<comment type="caution">
    <text evidence="3">The sequence shown here is derived from an EMBL/GenBank/DDBJ whole genome shotgun (WGS) entry which is preliminary data.</text>
</comment>
<gene>
    <name evidence="3" type="ORF">E2K98_19775</name>
    <name evidence="2" type="ORF">RCG21_17615</name>
</gene>
<feature type="transmembrane region" description="Helical" evidence="1">
    <location>
        <begin position="49"/>
        <end position="68"/>
    </location>
</feature>
<evidence type="ECO:0000313" key="3">
    <source>
        <dbReference type="EMBL" id="TDK59462.1"/>
    </source>
</evidence>
<name>A0A4R5VMT7_9BACI</name>
<keyword evidence="5" id="KW-1185">Reference proteome</keyword>
<organism evidence="3 4">
    <name type="scientific">Bacillus salipaludis</name>
    <dbReference type="NCBI Taxonomy" id="2547811"/>
    <lineage>
        <taxon>Bacteria</taxon>
        <taxon>Bacillati</taxon>
        <taxon>Bacillota</taxon>
        <taxon>Bacilli</taxon>
        <taxon>Bacillales</taxon>
        <taxon>Bacillaceae</taxon>
        <taxon>Bacillus</taxon>
    </lineage>
</organism>
<dbReference type="Proteomes" id="UP001178888">
    <property type="component" value="Unassembled WGS sequence"/>
</dbReference>
<dbReference type="RefSeq" id="WP_133337125.1">
    <property type="nucleotide sequence ID" value="NZ_JAVGVR010000001.1"/>
</dbReference>
<keyword evidence="1" id="KW-0472">Membrane</keyword>
<keyword evidence="1" id="KW-0812">Transmembrane</keyword>
<feature type="transmembrane region" description="Helical" evidence="1">
    <location>
        <begin position="7"/>
        <end position="29"/>
    </location>
</feature>